<dbReference type="RefSeq" id="WP_126127304.1">
    <property type="nucleotide sequence ID" value="NZ_CP034464.1"/>
</dbReference>
<dbReference type="InterPro" id="IPR037522">
    <property type="entry name" value="HD_GYP_dom"/>
</dbReference>
<dbReference type="InterPro" id="IPR003607">
    <property type="entry name" value="HD/PDEase_dom"/>
</dbReference>
<dbReference type="CDD" id="cd00077">
    <property type="entry name" value="HDc"/>
    <property type="match status" value="1"/>
</dbReference>
<proteinExistence type="predicted"/>
<dbReference type="Pfam" id="PF11871">
    <property type="entry name" value="DUF3391"/>
    <property type="match status" value="1"/>
</dbReference>
<dbReference type="OrthoDB" id="9774747at2"/>
<dbReference type="InterPro" id="IPR021812">
    <property type="entry name" value="DUF3391"/>
</dbReference>
<organism evidence="3 4">
    <name type="scientific">Undibacterium parvum</name>
    <dbReference type="NCBI Taxonomy" id="401471"/>
    <lineage>
        <taxon>Bacteria</taxon>
        <taxon>Pseudomonadati</taxon>
        <taxon>Pseudomonadota</taxon>
        <taxon>Betaproteobacteria</taxon>
        <taxon>Burkholderiales</taxon>
        <taxon>Oxalobacteraceae</taxon>
        <taxon>Undibacterium</taxon>
    </lineage>
</organism>
<evidence type="ECO:0000313" key="3">
    <source>
        <dbReference type="EMBL" id="AZP11922.1"/>
    </source>
</evidence>
<accession>A0A3Q9BQ66</accession>
<dbReference type="PANTHER" id="PTHR43155:SF2">
    <property type="entry name" value="CYCLIC DI-GMP PHOSPHODIESTERASE PA4108"/>
    <property type="match status" value="1"/>
</dbReference>
<dbReference type="AlphaFoldDB" id="A0A3Q9BQ66"/>
<dbReference type="Proteomes" id="UP000275663">
    <property type="component" value="Chromosome"/>
</dbReference>
<dbReference type="PROSITE" id="PS51832">
    <property type="entry name" value="HD_GYP"/>
    <property type="match status" value="1"/>
</dbReference>
<reference evidence="3 4" key="1">
    <citation type="journal article" date="2011" name="Int. J. Syst. Evol. Microbiol.">
        <title>Description of Undibacterium oligocarboniphilum sp. nov., isolated from purified water, and Undibacterium pigrum strain CCUG 49012 as the type strain of Undibacterium parvum sp. nov., and emended descriptions of the genus Undibacterium and the species Undibacterium pigrum.</title>
        <authorList>
            <person name="Eder W."/>
            <person name="Wanner G."/>
            <person name="Ludwig W."/>
            <person name="Busse H.J."/>
            <person name="Ziemke-Kageler F."/>
            <person name="Lang E."/>
        </authorList>
    </citation>
    <scope>NUCLEOTIDE SEQUENCE [LARGE SCALE GENOMIC DNA]</scope>
    <source>
        <strain evidence="3 4">DSM 23061</strain>
    </source>
</reference>
<dbReference type="Gene3D" id="1.10.3210.10">
    <property type="entry name" value="Hypothetical protein af1432"/>
    <property type="match status" value="1"/>
</dbReference>
<keyword evidence="4" id="KW-1185">Reference proteome</keyword>
<gene>
    <name evidence="3" type="ORF">EJN92_07835</name>
</gene>
<evidence type="ECO:0000256" key="1">
    <source>
        <dbReference type="SAM" id="MobiDB-lite"/>
    </source>
</evidence>
<name>A0A3Q9BQ66_9BURK</name>
<feature type="region of interest" description="Disordered" evidence="1">
    <location>
        <begin position="127"/>
        <end position="150"/>
    </location>
</feature>
<dbReference type="Pfam" id="PF13487">
    <property type="entry name" value="HD_5"/>
    <property type="match status" value="1"/>
</dbReference>
<sequence length="577" mass="65292">MSQSSRSLCQALRISVDDLRVGMFVAELDRPWTQTPFMLQGFLLTEVLDLQSLQAMVKELVIDPLRSNPKSLLHLHWESLHVPVELESAADAAFVPETRVFVSHLPAPESASLWQKIASWRHNAETKPGQLRRPKNNVFDRHTGSTHGAQARVQPKPYYLRYDPTPDSVAAANARLKKPGRSSRFQPSSTFEFSQVLQTLFPRDAVFAKLDWLEHWRNWQEQREKDKRVQRGQNIRKQIFRPRKRAYIPKTMHLVVYKDHSTLQQEVVYARTAIEKADCLLKKLSEEITSDRNIALVEVAPTVELLTESVISNPSALMWLLRMRSENSETYAHGLKVAIYMMTLGRQLGFSRQQLTELGFVGLLLDIGKLELPDSLWSKPDKFSADEHSMMQTHVNAAVNMLSADRAMNQNILLGISEHHERLDGSGYPQGISGAGISLFGRISAIADSFAAMTSERPYDVTRSSFDAMKELFKEAGTKLHAPLVEEFVQAIGVFPVGSMIELSSGEVAIVLEHNKVRRLEPKVLLLTAADKSILDKPALCDLMRQKIDAENRRKKILRGLPDGAYGLVYRDFYRAS</sequence>
<dbReference type="PANTHER" id="PTHR43155">
    <property type="entry name" value="CYCLIC DI-GMP PHOSPHODIESTERASE PA4108-RELATED"/>
    <property type="match status" value="1"/>
</dbReference>
<evidence type="ECO:0000313" key="4">
    <source>
        <dbReference type="Proteomes" id="UP000275663"/>
    </source>
</evidence>
<evidence type="ECO:0000259" key="2">
    <source>
        <dbReference type="PROSITE" id="PS51832"/>
    </source>
</evidence>
<protein>
    <submittedName>
        <fullName evidence="3">HD-GYP domain-containing protein</fullName>
    </submittedName>
</protein>
<dbReference type="EMBL" id="CP034464">
    <property type="protein sequence ID" value="AZP11922.1"/>
    <property type="molecule type" value="Genomic_DNA"/>
</dbReference>
<dbReference type="KEGG" id="upv:EJN92_07835"/>
<dbReference type="SUPFAM" id="SSF109604">
    <property type="entry name" value="HD-domain/PDEase-like"/>
    <property type="match status" value="1"/>
</dbReference>
<dbReference type="GO" id="GO:0008081">
    <property type="term" value="F:phosphoric diester hydrolase activity"/>
    <property type="evidence" value="ECO:0007669"/>
    <property type="project" value="UniProtKB-ARBA"/>
</dbReference>
<feature type="domain" description="HD-GYP" evidence="2">
    <location>
        <begin position="308"/>
        <end position="504"/>
    </location>
</feature>